<dbReference type="InterPro" id="IPR039424">
    <property type="entry name" value="SBP_5"/>
</dbReference>
<dbReference type="Pfam" id="PF00496">
    <property type="entry name" value="SBP_bac_5"/>
    <property type="match status" value="1"/>
</dbReference>
<dbReference type="PANTHER" id="PTHR30290:SF83">
    <property type="entry name" value="ABC TRANSPORTER SUBSTRATE-BINDING PROTEIN"/>
    <property type="match status" value="1"/>
</dbReference>
<feature type="domain" description="Solute-binding protein family 5" evidence="1">
    <location>
        <begin position="82"/>
        <end position="456"/>
    </location>
</feature>
<keyword evidence="3" id="KW-1185">Reference proteome</keyword>
<evidence type="ECO:0000259" key="1">
    <source>
        <dbReference type="Pfam" id="PF00496"/>
    </source>
</evidence>
<dbReference type="PANTHER" id="PTHR30290">
    <property type="entry name" value="PERIPLASMIC BINDING COMPONENT OF ABC TRANSPORTER"/>
    <property type="match status" value="1"/>
</dbReference>
<dbReference type="EMBL" id="PDCH01000002">
    <property type="protein sequence ID" value="RBP99820.1"/>
    <property type="molecule type" value="Genomic_DNA"/>
</dbReference>
<organism evidence="2 3">
    <name type="scientific">Bifidobacterium xylocopae</name>
    <dbReference type="NCBI Taxonomy" id="2493119"/>
    <lineage>
        <taxon>Bacteria</taxon>
        <taxon>Bacillati</taxon>
        <taxon>Actinomycetota</taxon>
        <taxon>Actinomycetes</taxon>
        <taxon>Bifidobacteriales</taxon>
        <taxon>Bifidobacteriaceae</taxon>
        <taxon>Bifidobacterium</taxon>
    </lineage>
</organism>
<protein>
    <submittedName>
        <fullName evidence="2">ABC transporter</fullName>
    </submittedName>
</protein>
<dbReference type="GO" id="GO:0015833">
    <property type="term" value="P:peptide transport"/>
    <property type="evidence" value="ECO:0007669"/>
    <property type="project" value="TreeGrafter"/>
</dbReference>
<dbReference type="PIRSF" id="PIRSF002741">
    <property type="entry name" value="MppA"/>
    <property type="match status" value="1"/>
</dbReference>
<comment type="caution">
    <text evidence="2">The sequence shown here is derived from an EMBL/GenBank/DDBJ whole genome shotgun (WGS) entry which is preliminary data.</text>
</comment>
<dbReference type="Proteomes" id="UP000252345">
    <property type="component" value="Unassembled WGS sequence"/>
</dbReference>
<dbReference type="Gene3D" id="3.90.76.10">
    <property type="entry name" value="Dipeptide-binding Protein, Domain 1"/>
    <property type="match status" value="1"/>
</dbReference>
<proteinExistence type="predicted"/>
<dbReference type="InterPro" id="IPR030678">
    <property type="entry name" value="Peptide/Ni-bd"/>
</dbReference>
<dbReference type="Gene3D" id="3.40.190.10">
    <property type="entry name" value="Periplasmic binding protein-like II"/>
    <property type="match status" value="1"/>
</dbReference>
<reference evidence="2 3" key="1">
    <citation type="submission" date="2017-10" db="EMBL/GenBank/DDBJ databases">
        <title>Bifidobacterium xylocopum sp. nov. and Bifidobacterium aemilianum sp. nov., from the carpenter bee (Xylocopa violacea) digestive tract.</title>
        <authorList>
            <person name="Alberoni D."/>
            <person name="Baffoni L."/>
            <person name="Di Gioia D."/>
            <person name="Gaggia F."/>
            <person name="Biavati B."/>
        </authorList>
    </citation>
    <scope>NUCLEOTIDE SEQUENCE [LARGE SCALE GENOMIC DNA]</scope>
    <source>
        <strain evidence="2 3">XV2</strain>
    </source>
</reference>
<dbReference type="AlphaFoldDB" id="A0A366KDN4"/>
<dbReference type="OrthoDB" id="9046151at2"/>
<dbReference type="GO" id="GO:0043190">
    <property type="term" value="C:ATP-binding cassette (ABC) transporter complex"/>
    <property type="evidence" value="ECO:0007669"/>
    <property type="project" value="InterPro"/>
</dbReference>
<dbReference type="InterPro" id="IPR000914">
    <property type="entry name" value="SBP_5_dom"/>
</dbReference>
<dbReference type="GO" id="GO:1904680">
    <property type="term" value="F:peptide transmembrane transporter activity"/>
    <property type="evidence" value="ECO:0007669"/>
    <property type="project" value="TreeGrafter"/>
</dbReference>
<dbReference type="SUPFAM" id="SSF53850">
    <property type="entry name" value="Periplasmic binding protein-like II"/>
    <property type="match status" value="1"/>
</dbReference>
<accession>A0A366KDN4</accession>
<dbReference type="Gene3D" id="3.10.105.10">
    <property type="entry name" value="Dipeptide-binding Protein, Domain 3"/>
    <property type="match status" value="1"/>
</dbReference>
<dbReference type="CDD" id="cd00995">
    <property type="entry name" value="PBP2_NikA_DppA_OppA_like"/>
    <property type="match status" value="1"/>
</dbReference>
<sequence>MIGALGAVVVAALVLEGCGSTTPGGHPGSADERGAVTVNNVEPVSDLTPSKVTDTAGWKVVSLLFDGLVTFGREGKLIYADAESITPNQDATAYTIKLKPGLAFSDGEPVTARSYARSWSYAANAANGQTGGSIFSGIAGYGQLQDPHGDRDAILSGLSVDDERTLQVRLSAPDSSFPYKVGDISFMPLPSVAYRDMTAFGRHPIGNGPYLFQSWTPNQAIRLIRSPKYHGPRHARNSGITFRDYTDPNTAYADVEAGNLDLLDTVPTSSLASYRKDPRVRSFSQPGPSFRSLAIPSGLAHFQGEEGRLRRTAISHAIDRAEVAGKVFHGSVTPATDFTAPTIAGYSKQLAGSEVLGYDQAKARELWRRADAISAWSGVFGIAYASDSGDKDWVDALIHALHRTFGIEVKSDVFPTAKEFRTAINNRQVHSAFSSGRQSDYPHPEGYLFQGYSSSAADGKGLNYGDYKSEAFDAFLAQAARQTDQSAAFDTYLRAQSQLLHDLPAIPLWYAKVCAVANPAMGHVAFNHMGLPSYTELTKRAG</sequence>
<name>A0A366KDN4_9BIFI</name>
<gene>
    <name evidence="2" type="ORF">CRD59_01945</name>
</gene>
<evidence type="ECO:0000313" key="2">
    <source>
        <dbReference type="EMBL" id="RBP99820.1"/>
    </source>
</evidence>
<dbReference type="GO" id="GO:0042597">
    <property type="term" value="C:periplasmic space"/>
    <property type="evidence" value="ECO:0007669"/>
    <property type="project" value="UniProtKB-ARBA"/>
</dbReference>
<evidence type="ECO:0000313" key="3">
    <source>
        <dbReference type="Proteomes" id="UP000252345"/>
    </source>
</evidence>